<reference evidence="2 3" key="1">
    <citation type="submission" date="2016-10" db="EMBL/GenBank/DDBJ databases">
        <authorList>
            <person name="de Groot N.N."/>
        </authorList>
    </citation>
    <scope>NUCLEOTIDE SEQUENCE [LARGE SCALE GENOMIC DNA]</scope>
    <source>
        <strain evidence="2 3">DSM 43357</strain>
    </source>
</reference>
<evidence type="ECO:0000256" key="1">
    <source>
        <dbReference type="SAM" id="MobiDB-lite"/>
    </source>
</evidence>
<dbReference type="AlphaFoldDB" id="A0A1H8CL37"/>
<dbReference type="EMBL" id="FOBF01000019">
    <property type="protein sequence ID" value="SEM95833.1"/>
    <property type="molecule type" value="Genomic_DNA"/>
</dbReference>
<accession>A0A1H8CL37</accession>
<gene>
    <name evidence="2" type="ORF">SAMN05660976_06467</name>
</gene>
<dbReference type="Proteomes" id="UP000198953">
    <property type="component" value="Unassembled WGS sequence"/>
</dbReference>
<dbReference type="STRING" id="46177.SAMN05660976_06467"/>
<proteinExistence type="predicted"/>
<evidence type="ECO:0000313" key="3">
    <source>
        <dbReference type="Proteomes" id="UP000198953"/>
    </source>
</evidence>
<organism evidence="2 3">
    <name type="scientific">Nonomuraea pusilla</name>
    <dbReference type="NCBI Taxonomy" id="46177"/>
    <lineage>
        <taxon>Bacteria</taxon>
        <taxon>Bacillati</taxon>
        <taxon>Actinomycetota</taxon>
        <taxon>Actinomycetes</taxon>
        <taxon>Streptosporangiales</taxon>
        <taxon>Streptosporangiaceae</taxon>
        <taxon>Nonomuraea</taxon>
    </lineage>
</organism>
<keyword evidence="3" id="KW-1185">Reference proteome</keyword>
<protein>
    <submittedName>
        <fullName evidence="2">Uncharacterized protein</fullName>
    </submittedName>
</protein>
<evidence type="ECO:0000313" key="2">
    <source>
        <dbReference type="EMBL" id="SEM95833.1"/>
    </source>
</evidence>
<feature type="compositionally biased region" description="Low complexity" evidence="1">
    <location>
        <begin position="1"/>
        <end position="14"/>
    </location>
</feature>
<feature type="region of interest" description="Disordered" evidence="1">
    <location>
        <begin position="1"/>
        <end position="24"/>
    </location>
</feature>
<name>A0A1H8CL37_9ACTN</name>
<sequence length="281" mass="31092">MPVCALLGPRAAGPPDGPGAGPGLAELRRRPLGCRQRPEVAGVLVGLARSAASKGWGVAEFGGCGRVGAESSGRRRLRRDERSRGDFGRWRFQRCELSRGGATNISGRRWFLPEFIRIFTAARCREICNAEYRFFNAIYMDLTVVETVSRVRESRACVRRLRGLIHAQRIMRFPPPVRRCASCCSSSSRAVAGHRFRSGGWRREGPRGVWRVAGAVRSPNTPRWFPVQLGGHLCGLDRRAPVRPSMIEVSRPEPPLCDVPFGPRETLRTPVIPAQKVASPC</sequence>